<comment type="caution">
    <text evidence="2">The sequence shown here is derived from an EMBL/GenBank/DDBJ whole genome shotgun (WGS) entry which is preliminary data.</text>
</comment>
<dbReference type="AlphaFoldDB" id="A0A2K2FK18"/>
<proteinExistence type="predicted"/>
<name>A0A2K2FK18_9CLOT</name>
<feature type="transmembrane region" description="Helical" evidence="1">
    <location>
        <begin position="12"/>
        <end position="32"/>
    </location>
</feature>
<protein>
    <recommendedName>
        <fullName evidence="4">DUF948 domain-containing protein</fullName>
    </recommendedName>
</protein>
<accession>A0A2K2FK18</accession>
<dbReference type="EMBL" id="NIOJ01000005">
    <property type="protein sequence ID" value="PNU00919.1"/>
    <property type="molecule type" value="Genomic_DNA"/>
</dbReference>
<keyword evidence="1" id="KW-0812">Transmembrane</keyword>
<dbReference type="Proteomes" id="UP000236151">
    <property type="component" value="Unassembled WGS sequence"/>
</dbReference>
<organism evidence="2 3">
    <name type="scientific">Clostridium thermosuccinogenes</name>
    <dbReference type="NCBI Taxonomy" id="84032"/>
    <lineage>
        <taxon>Bacteria</taxon>
        <taxon>Bacillati</taxon>
        <taxon>Bacillota</taxon>
        <taxon>Clostridia</taxon>
        <taxon>Eubacteriales</taxon>
        <taxon>Clostridiaceae</taxon>
        <taxon>Clostridium</taxon>
    </lineage>
</organism>
<dbReference type="KEGG" id="cthd:CDO33_01100"/>
<evidence type="ECO:0000256" key="1">
    <source>
        <dbReference type="SAM" id="Phobius"/>
    </source>
</evidence>
<reference evidence="2 3" key="1">
    <citation type="submission" date="2017-06" db="EMBL/GenBank/DDBJ databases">
        <title>Investigating the central metabolism of Clostridium thermosuccinogenes.</title>
        <authorList>
            <person name="Koendjbiharie J.G."/>
            <person name="van Kranenburg R."/>
        </authorList>
    </citation>
    <scope>NUCLEOTIDE SEQUENCE [LARGE SCALE GENOMIC DNA]</scope>
    <source>
        <strain evidence="2 3">DSM 5806</strain>
    </source>
</reference>
<gene>
    <name evidence="2" type="ORF">CDQ84_03280</name>
</gene>
<keyword evidence="3" id="KW-1185">Reference proteome</keyword>
<keyword evidence="1" id="KW-0472">Membrane</keyword>
<keyword evidence="1" id="KW-1133">Transmembrane helix</keyword>
<dbReference type="RefSeq" id="WP_103080301.1">
    <property type="nucleotide sequence ID" value="NZ_CP021850.1"/>
</dbReference>
<evidence type="ECO:0008006" key="4">
    <source>
        <dbReference type="Google" id="ProtNLM"/>
    </source>
</evidence>
<evidence type="ECO:0000313" key="2">
    <source>
        <dbReference type="EMBL" id="PNU00919.1"/>
    </source>
</evidence>
<sequence length="131" mass="14420">MDNIVWTDVGQIVLIVLGIVACVYLIILINNLNKSIAKIKTILDENEVNINQALKDIPVVTKNLIEISETAKKEVKSVEYAISSVSETVSTTAAAAGAFKNNVLDKIKTVVRFIEIARFIIPKGKKKLKLK</sequence>
<evidence type="ECO:0000313" key="3">
    <source>
        <dbReference type="Proteomes" id="UP000236151"/>
    </source>
</evidence>